<dbReference type="AlphaFoldDB" id="A0A952FI04"/>
<feature type="transmembrane region" description="Helical" evidence="1">
    <location>
        <begin position="186"/>
        <end position="204"/>
    </location>
</feature>
<keyword evidence="1" id="KW-0812">Transmembrane</keyword>
<feature type="transmembrane region" description="Helical" evidence="1">
    <location>
        <begin position="76"/>
        <end position="96"/>
    </location>
</feature>
<dbReference type="Pfam" id="PF13687">
    <property type="entry name" value="DUF4153"/>
    <property type="match status" value="1"/>
</dbReference>
<keyword evidence="1" id="KW-0472">Membrane</keyword>
<feature type="transmembrane region" description="Helical" evidence="1">
    <location>
        <begin position="325"/>
        <end position="348"/>
    </location>
</feature>
<gene>
    <name evidence="2" type="ORF">JF625_06210</name>
</gene>
<feature type="transmembrane region" description="Helical" evidence="1">
    <location>
        <begin position="360"/>
        <end position="378"/>
    </location>
</feature>
<evidence type="ECO:0000313" key="3">
    <source>
        <dbReference type="Proteomes" id="UP000700706"/>
    </source>
</evidence>
<reference evidence="2" key="1">
    <citation type="submission" date="2020-06" db="EMBL/GenBank/DDBJ databases">
        <title>Stable isotope informed genome-resolved metagenomics uncovers potential trophic interactions in rhizosphere soil.</title>
        <authorList>
            <person name="Starr E.P."/>
            <person name="Shi S."/>
            <person name="Blazewicz S.J."/>
            <person name="Koch B.J."/>
            <person name="Probst A.J."/>
            <person name="Hungate B.A."/>
            <person name="Pett-Ridge J."/>
            <person name="Firestone M.K."/>
            <person name="Banfield J.F."/>
        </authorList>
    </citation>
    <scope>NUCLEOTIDE SEQUENCE</scope>
    <source>
        <strain evidence="2">YM_69_17</strain>
    </source>
</reference>
<feature type="transmembrane region" description="Helical" evidence="1">
    <location>
        <begin position="257"/>
        <end position="276"/>
    </location>
</feature>
<protein>
    <submittedName>
        <fullName evidence="2">DUF4153 domain-containing protein</fullName>
    </submittedName>
</protein>
<comment type="caution">
    <text evidence="2">The sequence shown here is derived from an EMBL/GenBank/DDBJ whole genome shotgun (WGS) entry which is preliminary data.</text>
</comment>
<dbReference type="Proteomes" id="UP000700706">
    <property type="component" value="Unassembled WGS sequence"/>
</dbReference>
<evidence type="ECO:0000313" key="2">
    <source>
        <dbReference type="EMBL" id="MBW8724736.1"/>
    </source>
</evidence>
<name>A0A952FI04_9PROT</name>
<feature type="transmembrane region" description="Helical" evidence="1">
    <location>
        <begin position="224"/>
        <end position="245"/>
    </location>
</feature>
<feature type="transmembrane region" description="Helical" evidence="1">
    <location>
        <begin position="291"/>
        <end position="313"/>
    </location>
</feature>
<proteinExistence type="predicted"/>
<dbReference type="InterPro" id="IPR025291">
    <property type="entry name" value="DUF4153"/>
</dbReference>
<evidence type="ECO:0000256" key="1">
    <source>
        <dbReference type="SAM" id="Phobius"/>
    </source>
</evidence>
<feature type="transmembrane region" description="Helical" evidence="1">
    <location>
        <begin position="49"/>
        <end position="70"/>
    </location>
</feature>
<feature type="transmembrane region" description="Helical" evidence="1">
    <location>
        <begin position="108"/>
        <end position="129"/>
    </location>
</feature>
<organism evidence="2 3">
    <name type="scientific">Inquilinus limosus</name>
    <dbReference type="NCBI Taxonomy" id="171674"/>
    <lineage>
        <taxon>Bacteria</taxon>
        <taxon>Pseudomonadati</taxon>
        <taxon>Pseudomonadota</taxon>
        <taxon>Alphaproteobacteria</taxon>
        <taxon>Rhodospirillales</taxon>
        <taxon>Rhodospirillaceae</taxon>
        <taxon>Inquilinus</taxon>
    </lineage>
</organism>
<sequence>MSDSRPDSIEDTQTVAVARLVIGLLQGVALYLLWRAAVEPLWLAQLRPLFAAAALVIVYVPLIALVGLGSLRLGTFLAWTIVAALVLAGLGVHDAGRAIDARGGPWPSFGLWVSAAAMLFIAHHLIAAADAERRITAPYPRYFEIAWKHGVQLALSCAFVSVFWLVLYLGAALFDMIGIRQLRDVIGERWFAFPATTVMAAAAIHLTDVRSGLIRGIRTVALTLLAWLAPLLAGLAAAFLLALPFTGLEPLWRTGRASALLLGAAATLIVLINAAYQDGQPDRPPPAPLRWAGRLAAILPAALIGLAAYAIWLRVDQHGLTPERVIGIACVLVGACYALGYVAAALRAAPWLKPLETTNIVAGVAAVAVLLALFTPLADPARLSVADQLRRLRNGTVSPTEFDYDFLRFGGGRYGSSALEQLAARGGAAGERAAEAQRRNSRQRRQEAAITPEIRRANIKVWPEERSLPDSFLRQDWSKGWPLPDCLTAKAECDAFFGDLTGDGIVEVLLSASGMISAYQEQEGRWELIGRLEPGNCPGLVEAMRAGKLAPTPPRFADLDVAGQRLRLETGRTPLSGCGKS</sequence>
<accession>A0A952FI04</accession>
<keyword evidence="1" id="KW-1133">Transmembrane helix</keyword>
<feature type="transmembrane region" description="Helical" evidence="1">
    <location>
        <begin position="16"/>
        <end position="37"/>
    </location>
</feature>
<feature type="transmembrane region" description="Helical" evidence="1">
    <location>
        <begin position="149"/>
        <end position="174"/>
    </location>
</feature>
<dbReference type="EMBL" id="JAEKLZ010000135">
    <property type="protein sequence ID" value="MBW8724736.1"/>
    <property type="molecule type" value="Genomic_DNA"/>
</dbReference>